<accession>A0A5S4YY33</accession>
<evidence type="ECO:0000259" key="2">
    <source>
        <dbReference type="Pfam" id="PF00535"/>
    </source>
</evidence>
<comment type="caution">
    <text evidence="3">The sequence shown here is derived from an EMBL/GenBank/DDBJ whole genome shotgun (WGS) entry which is preliminary data.</text>
</comment>
<dbReference type="Proteomes" id="UP000324797">
    <property type="component" value="Unassembled WGS sequence"/>
</dbReference>
<evidence type="ECO:0000256" key="1">
    <source>
        <dbReference type="SAM" id="Phobius"/>
    </source>
</evidence>
<sequence>MLRPFEDVSVIIPAFNEAGGIGPTLEQLSLAVPGAEIIVVDDGSTDGTAEVVGKYPNVTLMRHGFNRGYGAALKTGMAHASRPLVAWFDADNEHRVSDLVSMIGAIRQGGLAAVIGQRISGGVSAVRGVGKAVILMLARSLGFRGGRDMNCGLRVFRTEVICRYLPLLPNGYSASMTSLLVMLERGYPIGYHPVELAARIGTSKVTLRAGFASLLLVMRVIMMFAPMRIFLPFALAMFSIGALYGATLAILHGEGFPTFGIFLMLAGLLIGMLGLIADQLSQMRLVQYETITPYRALPLAKDREAKLPPGLF</sequence>
<keyword evidence="1" id="KW-1133">Transmembrane helix</keyword>
<protein>
    <submittedName>
        <fullName evidence="3">Glycosyltransferase family 2 protein</fullName>
    </submittedName>
</protein>
<keyword evidence="3" id="KW-0808">Transferase</keyword>
<keyword evidence="1" id="KW-0472">Membrane</keyword>
<keyword evidence="4" id="KW-1185">Reference proteome</keyword>
<gene>
    <name evidence="3" type="ORF">FXV83_00040</name>
</gene>
<dbReference type="SUPFAM" id="SSF53448">
    <property type="entry name" value="Nucleotide-diphospho-sugar transferases"/>
    <property type="match status" value="1"/>
</dbReference>
<dbReference type="EMBL" id="VSTH01000001">
    <property type="protein sequence ID" value="TYO68517.1"/>
    <property type="molecule type" value="Genomic_DNA"/>
</dbReference>
<dbReference type="Pfam" id="PF00535">
    <property type="entry name" value="Glycos_transf_2"/>
    <property type="match status" value="1"/>
</dbReference>
<dbReference type="InterPro" id="IPR001173">
    <property type="entry name" value="Glyco_trans_2-like"/>
</dbReference>
<dbReference type="PANTHER" id="PTHR48090:SF6">
    <property type="entry name" value="SLR5056 PROTEIN"/>
    <property type="match status" value="1"/>
</dbReference>
<dbReference type="InterPro" id="IPR050256">
    <property type="entry name" value="Glycosyltransferase_2"/>
</dbReference>
<feature type="domain" description="Glycosyltransferase 2-like" evidence="2">
    <location>
        <begin position="9"/>
        <end position="123"/>
    </location>
</feature>
<dbReference type="PANTHER" id="PTHR48090">
    <property type="entry name" value="UNDECAPRENYL-PHOSPHATE 4-DEOXY-4-FORMAMIDO-L-ARABINOSE TRANSFERASE-RELATED"/>
    <property type="match status" value="1"/>
</dbReference>
<evidence type="ECO:0000313" key="4">
    <source>
        <dbReference type="Proteomes" id="UP000324797"/>
    </source>
</evidence>
<dbReference type="InterPro" id="IPR029044">
    <property type="entry name" value="Nucleotide-diphossugar_trans"/>
</dbReference>
<dbReference type="CDD" id="cd04179">
    <property type="entry name" value="DPM_DPG-synthase_like"/>
    <property type="match status" value="1"/>
</dbReference>
<evidence type="ECO:0000313" key="3">
    <source>
        <dbReference type="EMBL" id="TYO68517.1"/>
    </source>
</evidence>
<keyword evidence="1" id="KW-0812">Transmembrane</keyword>
<feature type="transmembrane region" description="Helical" evidence="1">
    <location>
        <begin position="256"/>
        <end position="277"/>
    </location>
</feature>
<organism evidence="3 4">
    <name type="scientific">Bradyrhizobium hipponense</name>
    <dbReference type="NCBI Taxonomy" id="2605638"/>
    <lineage>
        <taxon>Bacteria</taxon>
        <taxon>Pseudomonadati</taxon>
        <taxon>Pseudomonadota</taxon>
        <taxon>Alphaproteobacteria</taxon>
        <taxon>Hyphomicrobiales</taxon>
        <taxon>Nitrobacteraceae</taxon>
        <taxon>Bradyrhizobium</taxon>
    </lineage>
</organism>
<dbReference type="GO" id="GO:0016740">
    <property type="term" value="F:transferase activity"/>
    <property type="evidence" value="ECO:0007669"/>
    <property type="project" value="UniProtKB-KW"/>
</dbReference>
<reference evidence="3 4" key="1">
    <citation type="submission" date="2019-08" db="EMBL/GenBank/DDBJ databases">
        <title>Bradyrhizobium hipponensis sp. nov., a rhizobium isolated from a Lupinus angustifolius root nodule in Tunisia.</title>
        <authorList>
            <person name="Off K."/>
            <person name="Rejili M."/>
            <person name="Mars M."/>
            <person name="Brachmann A."/>
            <person name="Marin M."/>
        </authorList>
    </citation>
    <scope>NUCLEOTIDE SEQUENCE [LARGE SCALE GENOMIC DNA]</scope>
    <source>
        <strain evidence="4">aSej3</strain>
    </source>
</reference>
<dbReference type="AlphaFoldDB" id="A0A5S4YY33"/>
<name>A0A5S4YY33_9BRAD</name>
<feature type="transmembrane region" description="Helical" evidence="1">
    <location>
        <begin position="229"/>
        <end position="250"/>
    </location>
</feature>
<proteinExistence type="predicted"/>
<dbReference type="Gene3D" id="3.90.550.10">
    <property type="entry name" value="Spore Coat Polysaccharide Biosynthesis Protein SpsA, Chain A"/>
    <property type="match status" value="1"/>
</dbReference>